<feature type="signal peptide" evidence="2">
    <location>
        <begin position="1"/>
        <end position="24"/>
    </location>
</feature>
<dbReference type="Proteomes" id="UP000076128">
    <property type="component" value="Chromosome"/>
</dbReference>
<evidence type="ECO:0008006" key="5">
    <source>
        <dbReference type="Google" id="ProtNLM"/>
    </source>
</evidence>
<gene>
    <name evidence="3" type="ORF">AKL17_1338</name>
</gene>
<feature type="chain" id="PRO_5007866480" description="PRC-barrel domain-containing protein" evidence="2">
    <location>
        <begin position="25"/>
        <end position="175"/>
    </location>
</feature>
<name>A0A165SJ74_9RHOB</name>
<evidence type="ECO:0000256" key="2">
    <source>
        <dbReference type="SAM" id="SignalP"/>
    </source>
</evidence>
<feature type="region of interest" description="Disordered" evidence="1">
    <location>
        <begin position="151"/>
        <end position="175"/>
    </location>
</feature>
<keyword evidence="2" id="KW-0732">Signal</keyword>
<dbReference type="EMBL" id="CP012661">
    <property type="protein sequence ID" value="AMY68593.1"/>
    <property type="molecule type" value="Genomic_DNA"/>
</dbReference>
<keyword evidence="4" id="KW-1185">Reference proteome</keyword>
<protein>
    <recommendedName>
        <fullName evidence="5">PRC-barrel domain-containing protein</fullName>
    </recommendedName>
</protein>
<feature type="compositionally biased region" description="Low complexity" evidence="1">
    <location>
        <begin position="151"/>
        <end position="161"/>
    </location>
</feature>
<evidence type="ECO:0000313" key="4">
    <source>
        <dbReference type="Proteomes" id="UP000076128"/>
    </source>
</evidence>
<accession>A0A165SJ74</accession>
<dbReference type="AlphaFoldDB" id="A0A165SJ74"/>
<dbReference type="OrthoDB" id="9862663at2"/>
<evidence type="ECO:0000313" key="3">
    <source>
        <dbReference type="EMBL" id="AMY68593.1"/>
    </source>
</evidence>
<organism evidence="3 4">
    <name type="scientific">Frigidibacter mobilis</name>
    <dbReference type="NCBI Taxonomy" id="1335048"/>
    <lineage>
        <taxon>Bacteria</taxon>
        <taxon>Pseudomonadati</taxon>
        <taxon>Pseudomonadota</taxon>
        <taxon>Alphaproteobacteria</taxon>
        <taxon>Rhodobacterales</taxon>
        <taxon>Paracoccaceae</taxon>
        <taxon>Frigidibacter</taxon>
    </lineage>
</organism>
<dbReference type="RefSeq" id="WP_066811718.1">
    <property type="nucleotide sequence ID" value="NZ_CP012661.1"/>
</dbReference>
<sequence>MTRFNKTALFASALALGLSGAALAQEATGGGELQEHSLPITVIDMTGTSTELVGPSVGGAGPMGGWTVYSSDNQVLGSITTAAIDTDRVVDYIIFALPNGNEVQLDATGIARVGEDSVMIAVSEAEVLSKAIAPMTALEFTDTSAALENAAEAKGEAVAAEPLTETNEPAPAATN</sequence>
<dbReference type="KEGG" id="daa:AKL17_1338"/>
<evidence type="ECO:0000256" key="1">
    <source>
        <dbReference type="SAM" id="MobiDB-lite"/>
    </source>
</evidence>
<proteinExistence type="predicted"/>
<dbReference type="STRING" id="1335048.AKL17_1338"/>
<reference evidence="3 4" key="1">
    <citation type="submission" date="2015-09" db="EMBL/GenBank/DDBJ databases">
        <title>Complete genome sequence of Defluviimonas alba cai42t isolated from an oilfield in Xinjiang.</title>
        <authorList>
            <person name="Geng S."/>
            <person name="Pan X."/>
            <person name="Wu X."/>
        </authorList>
    </citation>
    <scope>NUCLEOTIDE SEQUENCE [LARGE SCALE GENOMIC DNA]</scope>
    <source>
        <strain evidence="4">cai42</strain>
    </source>
</reference>